<accession>A0A662D1T9</accession>
<protein>
    <recommendedName>
        <fullName evidence="1">DUF5615 domain-containing protein</fullName>
    </recommendedName>
</protein>
<gene>
    <name evidence="2" type="ORF">DRZ78_00730</name>
</gene>
<sequence length="119" mass="13954">MHFLTDQDVYQMTIDFLIELGHSVITVRKIGMHKASDHELLKKAKEMNRIFITRDKDFGTLVFLEKTLSSGVILLRGKPTSINKIHKELERVLRAHSETELHHYFCVVEPTRYRVRHIG</sequence>
<dbReference type="AlphaFoldDB" id="A0A662D1T9"/>
<organism evidence="2 3">
    <name type="scientific">Aerophobetes bacterium</name>
    <dbReference type="NCBI Taxonomy" id="2030807"/>
    <lineage>
        <taxon>Bacteria</taxon>
        <taxon>Candidatus Aerophobota</taxon>
    </lineage>
</organism>
<dbReference type="EMBL" id="QMPY01000015">
    <property type="protein sequence ID" value="RLE08621.1"/>
    <property type="molecule type" value="Genomic_DNA"/>
</dbReference>
<name>A0A662D1T9_UNCAE</name>
<evidence type="ECO:0000259" key="1">
    <source>
        <dbReference type="Pfam" id="PF18480"/>
    </source>
</evidence>
<reference evidence="2 3" key="1">
    <citation type="submission" date="2018-06" db="EMBL/GenBank/DDBJ databases">
        <title>Extensive metabolic versatility and redundancy in microbially diverse, dynamic hydrothermal sediments.</title>
        <authorList>
            <person name="Dombrowski N."/>
            <person name="Teske A."/>
            <person name="Baker B.J."/>
        </authorList>
    </citation>
    <scope>NUCLEOTIDE SEQUENCE [LARGE SCALE GENOMIC DNA]</scope>
    <source>
        <strain evidence="2">B7_G13</strain>
    </source>
</reference>
<dbReference type="InterPro" id="IPR041049">
    <property type="entry name" value="DUF5615"/>
</dbReference>
<feature type="domain" description="DUF5615" evidence="1">
    <location>
        <begin position="1"/>
        <end position="110"/>
    </location>
</feature>
<evidence type="ECO:0000313" key="3">
    <source>
        <dbReference type="Proteomes" id="UP000277457"/>
    </source>
</evidence>
<dbReference type="Proteomes" id="UP000277457">
    <property type="component" value="Unassembled WGS sequence"/>
</dbReference>
<proteinExistence type="predicted"/>
<comment type="caution">
    <text evidence="2">The sequence shown here is derived from an EMBL/GenBank/DDBJ whole genome shotgun (WGS) entry which is preliminary data.</text>
</comment>
<dbReference type="Pfam" id="PF18480">
    <property type="entry name" value="DUF5615"/>
    <property type="match status" value="1"/>
</dbReference>
<evidence type="ECO:0000313" key="2">
    <source>
        <dbReference type="EMBL" id="RLE08621.1"/>
    </source>
</evidence>